<proteinExistence type="predicted"/>
<feature type="transmembrane region" description="Helical" evidence="6">
    <location>
        <begin position="249"/>
        <end position="270"/>
    </location>
</feature>
<dbReference type="AlphaFoldDB" id="A0AAU7ZNK5"/>
<dbReference type="PANTHER" id="PTHR30213:SF0">
    <property type="entry name" value="UPF0761 MEMBRANE PROTEIN YIHY"/>
    <property type="match status" value="1"/>
</dbReference>
<accession>A0AAU7ZNK5</accession>
<dbReference type="PANTHER" id="PTHR30213">
    <property type="entry name" value="INNER MEMBRANE PROTEIN YHJD"/>
    <property type="match status" value="1"/>
</dbReference>
<feature type="transmembrane region" description="Helical" evidence="6">
    <location>
        <begin position="135"/>
        <end position="157"/>
    </location>
</feature>
<evidence type="ECO:0000256" key="3">
    <source>
        <dbReference type="ARBA" id="ARBA00022692"/>
    </source>
</evidence>
<reference evidence="7" key="1">
    <citation type="submission" date="2023-08" db="EMBL/GenBank/DDBJ databases">
        <authorList>
            <person name="Messyasz A."/>
            <person name="Mannisto M.K."/>
            <person name="Kerkhof L.J."/>
            <person name="Haggblom M."/>
        </authorList>
    </citation>
    <scope>NUCLEOTIDE SEQUENCE</scope>
    <source>
        <strain evidence="7">X5P6</strain>
    </source>
</reference>
<feature type="transmembrane region" description="Helical" evidence="6">
    <location>
        <begin position="94"/>
        <end position="114"/>
    </location>
</feature>
<protein>
    <submittedName>
        <fullName evidence="7">YihY/virulence factor BrkB family protein</fullName>
    </submittedName>
</protein>
<reference evidence="7" key="2">
    <citation type="journal article" date="2024" name="Environ. Microbiol.">
        <title>Genome analysis and description of Tunturibacter gen. nov. expands the diversity of Terriglobia in tundra soils.</title>
        <authorList>
            <person name="Messyasz A."/>
            <person name="Mannisto M.K."/>
            <person name="Kerkhof L.J."/>
            <person name="Haggblom M.M."/>
        </authorList>
    </citation>
    <scope>NUCLEOTIDE SEQUENCE</scope>
    <source>
        <strain evidence="7">X5P6</strain>
    </source>
</reference>
<dbReference type="KEGG" id="tpsc:RBB77_19075"/>
<dbReference type="Pfam" id="PF03631">
    <property type="entry name" value="Virul_fac_BrkB"/>
    <property type="match status" value="1"/>
</dbReference>
<dbReference type="RefSeq" id="WP_353063365.1">
    <property type="nucleotide sequence ID" value="NZ_CP132942.1"/>
</dbReference>
<evidence type="ECO:0000256" key="1">
    <source>
        <dbReference type="ARBA" id="ARBA00004651"/>
    </source>
</evidence>
<dbReference type="EMBL" id="CP132942">
    <property type="protein sequence ID" value="XCB32521.1"/>
    <property type="molecule type" value="Genomic_DNA"/>
</dbReference>
<dbReference type="PIRSF" id="PIRSF035875">
    <property type="entry name" value="RNase_BN"/>
    <property type="match status" value="1"/>
</dbReference>
<name>A0AAU7ZNK5_9BACT</name>
<evidence type="ECO:0000313" key="7">
    <source>
        <dbReference type="EMBL" id="XCB32521.1"/>
    </source>
</evidence>
<feature type="transmembrane region" description="Helical" evidence="6">
    <location>
        <begin position="215"/>
        <end position="237"/>
    </location>
</feature>
<dbReference type="GO" id="GO:0005886">
    <property type="term" value="C:plasma membrane"/>
    <property type="evidence" value="ECO:0007669"/>
    <property type="project" value="UniProtKB-SubCell"/>
</dbReference>
<dbReference type="InterPro" id="IPR017039">
    <property type="entry name" value="Virul_fac_BrkB"/>
</dbReference>
<keyword evidence="2" id="KW-1003">Cell membrane</keyword>
<gene>
    <name evidence="7" type="ORF">RBB77_19075</name>
</gene>
<organism evidence="7">
    <name type="scientific">Tunturiibacter psychrotolerans</name>
    <dbReference type="NCBI Taxonomy" id="3069686"/>
    <lineage>
        <taxon>Bacteria</taxon>
        <taxon>Pseudomonadati</taxon>
        <taxon>Acidobacteriota</taxon>
        <taxon>Terriglobia</taxon>
        <taxon>Terriglobales</taxon>
        <taxon>Acidobacteriaceae</taxon>
        <taxon>Tunturiibacter</taxon>
    </lineage>
</organism>
<evidence type="ECO:0000256" key="6">
    <source>
        <dbReference type="SAM" id="Phobius"/>
    </source>
</evidence>
<evidence type="ECO:0000256" key="4">
    <source>
        <dbReference type="ARBA" id="ARBA00022989"/>
    </source>
</evidence>
<feature type="transmembrane region" description="Helical" evidence="6">
    <location>
        <begin position="29"/>
        <end position="52"/>
    </location>
</feature>
<feature type="transmembrane region" description="Helical" evidence="6">
    <location>
        <begin position="177"/>
        <end position="203"/>
    </location>
</feature>
<evidence type="ECO:0000256" key="2">
    <source>
        <dbReference type="ARBA" id="ARBA00022475"/>
    </source>
</evidence>
<sequence>MRRLLRLPGILHGTLLRAMRHDSLNLAQSTAYSAIVTLFPALIVAAAMISMVPDTAPLRYQFSIFFDRILPPDVSPLLQSYFVSSPETARSTHALSVAFLVSLTGASSVLATIMEGLRRANDLPVNCWTFWQRRLRALVLVPLSLIPFALSSVLVVFGHFITTWLAVHITPSARTPVYIFALLIRWSVALTGSIGITALIYHMGTPMQQSWKRTLPGAFVSTAMWFLATVIFGWYVTRFANYSQVYGSLGAGIALLFWLYIISLCVLCGAEFNAEFHSRFFHPHSRPPTPNNIAPG</sequence>
<keyword evidence="5 6" id="KW-0472">Membrane</keyword>
<evidence type="ECO:0000256" key="5">
    <source>
        <dbReference type="ARBA" id="ARBA00023136"/>
    </source>
</evidence>
<keyword evidence="3 6" id="KW-0812">Transmembrane</keyword>
<comment type="subcellular location">
    <subcellularLocation>
        <location evidence="1">Cell membrane</location>
        <topology evidence="1">Multi-pass membrane protein</topology>
    </subcellularLocation>
</comment>
<keyword evidence="4 6" id="KW-1133">Transmembrane helix</keyword>